<dbReference type="PANTHER" id="PTHR37984:SF5">
    <property type="entry name" value="PROTEIN NYNRIN-LIKE"/>
    <property type="match status" value="1"/>
</dbReference>
<evidence type="ECO:0000259" key="7">
    <source>
        <dbReference type="Pfam" id="PF17917"/>
    </source>
</evidence>
<keyword evidence="6" id="KW-0695">RNA-directed DNA polymerase</keyword>
<keyword evidence="4" id="KW-0255">Endonuclease</keyword>
<evidence type="ECO:0000256" key="4">
    <source>
        <dbReference type="ARBA" id="ARBA00022759"/>
    </source>
</evidence>
<keyword evidence="1" id="KW-0808">Transferase</keyword>
<dbReference type="EMBL" id="AVOT02015938">
    <property type="protein sequence ID" value="MBW0500673.1"/>
    <property type="molecule type" value="Genomic_DNA"/>
</dbReference>
<dbReference type="InterPro" id="IPR043502">
    <property type="entry name" value="DNA/RNA_pol_sf"/>
</dbReference>
<dbReference type="Pfam" id="PF17917">
    <property type="entry name" value="RT_RNaseH"/>
    <property type="match status" value="1"/>
</dbReference>
<feature type="domain" description="Reverse transcriptase RNase H-like" evidence="7">
    <location>
        <begin position="82"/>
        <end position="174"/>
    </location>
</feature>
<keyword evidence="3" id="KW-0540">Nuclease</keyword>
<evidence type="ECO:0000256" key="1">
    <source>
        <dbReference type="ARBA" id="ARBA00022679"/>
    </source>
</evidence>
<keyword evidence="9" id="KW-1185">Reference proteome</keyword>
<evidence type="ECO:0000256" key="2">
    <source>
        <dbReference type="ARBA" id="ARBA00022695"/>
    </source>
</evidence>
<dbReference type="GO" id="GO:0003964">
    <property type="term" value="F:RNA-directed DNA polymerase activity"/>
    <property type="evidence" value="ECO:0007669"/>
    <property type="project" value="UniProtKB-KW"/>
</dbReference>
<dbReference type="AlphaFoldDB" id="A0A9Q3DF93"/>
<evidence type="ECO:0000256" key="3">
    <source>
        <dbReference type="ARBA" id="ARBA00022722"/>
    </source>
</evidence>
<gene>
    <name evidence="8" type="ORF">O181_040388</name>
</gene>
<keyword evidence="5" id="KW-0378">Hydrolase</keyword>
<evidence type="ECO:0000313" key="8">
    <source>
        <dbReference type="EMBL" id="MBW0500673.1"/>
    </source>
</evidence>
<evidence type="ECO:0000256" key="5">
    <source>
        <dbReference type="ARBA" id="ARBA00022801"/>
    </source>
</evidence>
<dbReference type="GO" id="GO:0016787">
    <property type="term" value="F:hydrolase activity"/>
    <property type="evidence" value="ECO:0007669"/>
    <property type="project" value="UniProtKB-KW"/>
</dbReference>
<reference evidence="8" key="1">
    <citation type="submission" date="2021-03" db="EMBL/GenBank/DDBJ databases">
        <title>Draft genome sequence of rust myrtle Austropuccinia psidii MF-1, a brazilian biotype.</title>
        <authorList>
            <person name="Quecine M.C."/>
            <person name="Pachon D.M.R."/>
            <person name="Bonatelli M.L."/>
            <person name="Correr F.H."/>
            <person name="Franceschini L.M."/>
            <person name="Leite T.F."/>
            <person name="Margarido G.R.A."/>
            <person name="Almeida C.A."/>
            <person name="Ferrarezi J.A."/>
            <person name="Labate C.A."/>
        </authorList>
    </citation>
    <scope>NUCLEOTIDE SEQUENCE</scope>
    <source>
        <strain evidence="8">MF-1</strain>
    </source>
</reference>
<keyword evidence="2" id="KW-0548">Nucleotidyltransferase</keyword>
<evidence type="ECO:0000256" key="6">
    <source>
        <dbReference type="ARBA" id="ARBA00022918"/>
    </source>
</evidence>
<organism evidence="8 9">
    <name type="scientific">Austropuccinia psidii MF-1</name>
    <dbReference type="NCBI Taxonomy" id="1389203"/>
    <lineage>
        <taxon>Eukaryota</taxon>
        <taxon>Fungi</taxon>
        <taxon>Dikarya</taxon>
        <taxon>Basidiomycota</taxon>
        <taxon>Pucciniomycotina</taxon>
        <taxon>Pucciniomycetes</taxon>
        <taxon>Pucciniales</taxon>
        <taxon>Sphaerophragmiaceae</taxon>
        <taxon>Austropuccinia</taxon>
    </lineage>
</organism>
<comment type="caution">
    <text evidence="8">The sequence shown here is derived from an EMBL/GenBank/DDBJ whole genome shotgun (WGS) entry which is preliminary data.</text>
</comment>
<sequence>MKQKLIDILFRYKSSFVADKETLGSIIGHEVEIILNVEKPYPPLLRRPSYPASPRAREVLEVHIEALMYLGDLKGSRTESGGRGAALHQTQIINDKPVDGPICFISRQIRPTEKRYGESRIECFCLVWALEKLHYYLNGTVFDVITDCNAVKYLLSIKTADRHMLRWLIAIQGYRVNMTLAHKFGKICKNADGISRWDLENTPENPEWVPQEEHNIEGLCVTDIGTEFFNKFEGIVISHSNS</sequence>
<dbReference type="InterPro" id="IPR050951">
    <property type="entry name" value="Retrovirus_Pol_polyprotein"/>
</dbReference>
<evidence type="ECO:0000313" key="9">
    <source>
        <dbReference type="Proteomes" id="UP000765509"/>
    </source>
</evidence>
<dbReference type="Proteomes" id="UP000765509">
    <property type="component" value="Unassembled WGS sequence"/>
</dbReference>
<dbReference type="InterPro" id="IPR041373">
    <property type="entry name" value="RT_RNaseH"/>
</dbReference>
<dbReference type="PANTHER" id="PTHR37984">
    <property type="entry name" value="PROTEIN CBG26694"/>
    <property type="match status" value="1"/>
</dbReference>
<dbReference type="OrthoDB" id="5593162at2759"/>
<accession>A0A9Q3DF93</accession>
<dbReference type="GO" id="GO:0004519">
    <property type="term" value="F:endonuclease activity"/>
    <property type="evidence" value="ECO:0007669"/>
    <property type="project" value="UniProtKB-KW"/>
</dbReference>
<proteinExistence type="predicted"/>
<name>A0A9Q3DF93_9BASI</name>
<dbReference type="CDD" id="cd09274">
    <property type="entry name" value="RNase_HI_RT_Ty3"/>
    <property type="match status" value="1"/>
</dbReference>
<dbReference type="SUPFAM" id="SSF56672">
    <property type="entry name" value="DNA/RNA polymerases"/>
    <property type="match status" value="1"/>
</dbReference>
<protein>
    <recommendedName>
        <fullName evidence="7">Reverse transcriptase RNase H-like domain-containing protein</fullName>
    </recommendedName>
</protein>